<gene>
    <name evidence="8" type="ORF">CANVERA_P1156</name>
</gene>
<dbReference type="Proteomes" id="UP001152885">
    <property type="component" value="Unassembled WGS sequence"/>
</dbReference>
<dbReference type="Pfam" id="PF04991">
    <property type="entry name" value="LicD"/>
    <property type="match status" value="1"/>
</dbReference>
<evidence type="ECO:0000256" key="4">
    <source>
        <dbReference type="ARBA" id="ARBA00023136"/>
    </source>
</evidence>
<organism evidence="8 9">
    <name type="scientific">Candida verbasci</name>
    <dbReference type="NCBI Taxonomy" id="1227364"/>
    <lineage>
        <taxon>Eukaryota</taxon>
        <taxon>Fungi</taxon>
        <taxon>Dikarya</taxon>
        <taxon>Ascomycota</taxon>
        <taxon>Saccharomycotina</taxon>
        <taxon>Pichiomycetes</taxon>
        <taxon>Debaryomycetaceae</taxon>
        <taxon>Candida/Lodderomyces clade</taxon>
        <taxon>Candida</taxon>
    </lineage>
</organism>
<reference evidence="8" key="1">
    <citation type="submission" date="2022-12" db="EMBL/GenBank/DDBJ databases">
        <authorList>
            <person name="Brejova B."/>
        </authorList>
    </citation>
    <scope>NUCLEOTIDE SEQUENCE</scope>
</reference>
<dbReference type="EMBL" id="CANTUO010000001">
    <property type="protein sequence ID" value="CAI5756638.1"/>
    <property type="molecule type" value="Genomic_DNA"/>
</dbReference>
<feature type="compositionally biased region" description="Basic and acidic residues" evidence="5">
    <location>
        <begin position="728"/>
        <end position="743"/>
    </location>
</feature>
<dbReference type="InterPro" id="IPR009644">
    <property type="entry name" value="FKTN/MNN4/W02B3.4-1"/>
</dbReference>
<feature type="region of interest" description="Disordered" evidence="5">
    <location>
        <begin position="728"/>
        <end position="749"/>
    </location>
</feature>
<keyword evidence="2 6" id="KW-0812">Transmembrane</keyword>
<evidence type="ECO:0000259" key="7">
    <source>
        <dbReference type="Pfam" id="PF04991"/>
    </source>
</evidence>
<evidence type="ECO:0000256" key="6">
    <source>
        <dbReference type="SAM" id="Phobius"/>
    </source>
</evidence>
<evidence type="ECO:0000313" key="9">
    <source>
        <dbReference type="Proteomes" id="UP001152885"/>
    </source>
</evidence>
<dbReference type="PANTHER" id="PTHR15407">
    <property type="entry name" value="FUKUTIN-RELATED"/>
    <property type="match status" value="1"/>
</dbReference>
<dbReference type="PANTHER" id="PTHR15407:SF28">
    <property type="entry name" value="RIBITOL-5-PHOSPHATE TRANSFERASE FKTN"/>
    <property type="match status" value="1"/>
</dbReference>
<keyword evidence="3 6" id="KW-1133">Transmembrane helix</keyword>
<keyword evidence="9" id="KW-1185">Reference proteome</keyword>
<protein>
    <recommendedName>
        <fullName evidence="7">LicD/FKTN/FKRP nucleotidyltransferase domain-containing protein</fullName>
    </recommendedName>
</protein>
<feature type="transmembrane region" description="Helical" evidence="6">
    <location>
        <begin position="7"/>
        <end position="26"/>
    </location>
</feature>
<comment type="caution">
    <text evidence="8">The sequence shown here is derived from an EMBL/GenBank/DDBJ whole genome shotgun (WGS) entry which is preliminary data.</text>
</comment>
<feature type="domain" description="LicD/FKTN/FKRP nucleotidyltransferase" evidence="7">
    <location>
        <begin position="403"/>
        <end position="527"/>
    </location>
</feature>
<sequence length="749" mass="88248">MILRRTRCLLLILIICIIHIIILSLINLNSSFKNYIIDNLTSINISNLRNLIKLNKFKNNVNFDLKLVNSLDEKYTKQLPTNPNFSEIDIPSTESISEYQPFDPRFTLGLLLKYINENNNQNGDLVVPNFHWADYTDMSLLEDQLFKVDKLNCDVFNVRRKSPERNRLDDLKDPVNYCINDYEIEKALTNDNFKDEFKQNLLKLKDNNLSTGFHIHSWTGRAKSQYRPLIAKSYLNDFMTLPKTITLLIPSDKMLQLNVNQDVKTSKVKIKDSVMFKPTTVNIKDELSKLSLKLGSTEFSLKYERHLKYNDFVDQSEDLVTELNQKELLNITDLNYLQSLKSSLINDNPPKYFHEANIIKKEKNYGIGAHYDWRFINGIINYTPKQPLAIHALIKAWLKLTNLHNLNTWVAHGSLLSWYWNGLQFPWDGDIDVQMPISDLHKLSRSFNQSLIIDYGTNSDLKFGRFFLDCSTFISHRSRGNGNNNIDARFIDVDTGLYIDITGLAVSETKAPTRYNNLLKNTNLDRNSKDATITQYQRNSYMQIFNCRNNHFLKFDEISPLRLSLIEGEYTYIPSEFELAILYEYGDKSLKDTSFKNYIYLPKLRLWIKKNSIIKYMKEVKKLPDAKNNIAIDLTDDEYIDFLKLEEDNLIEYLKVSNLTQLHQEEMFNYFDGKSTREMFEKDYRVSLREDYFKFTKFDGEYNYNIELGRIKSKIVEYEKELKNKQEMMRNDKQEMMKNDPVDQSKYQY</sequence>
<dbReference type="GO" id="GO:0016020">
    <property type="term" value="C:membrane"/>
    <property type="evidence" value="ECO:0007669"/>
    <property type="project" value="UniProtKB-SubCell"/>
</dbReference>
<dbReference type="GO" id="GO:0009100">
    <property type="term" value="P:glycoprotein metabolic process"/>
    <property type="evidence" value="ECO:0007669"/>
    <property type="project" value="UniProtKB-ARBA"/>
</dbReference>
<comment type="subcellular location">
    <subcellularLocation>
        <location evidence="1">Membrane</location>
        <topology evidence="1">Single-pass membrane protein</topology>
    </subcellularLocation>
</comment>
<name>A0A9W4TS15_9ASCO</name>
<evidence type="ECO:0000256" key="3">
    <source>
        <dbReference type="ARBA" id="ARBA00022989"/>
    </source>
</evidence>
<evidence type="ECO:0000256" key="2">
    <source>
        <dbReference type="ARBA" id="ARBA00022692"/>
    </source>
</evidence>
<dbReference type="OrthoDB" id="444255at2759"/>
<dbReference type="AlphaFoldDB" id="A0A9W4TS15"/>
<evidence type="ECO:0000313" key="8">
    <source>
        <dbReference type="EMBL" id="CAI5756638.1"/>
    </source>
</evidence>
<evidence type="ECO:0000256" key="1">
    <source>
        <dbReference type="ARBA" id="ARBA00004167"/>
    </source>
</evidence>
<proteinExistence type="predicted"/>
<dbReference type="InterPro" id="IPR007074">
    <property type="entry name" value="LicD/FKTN/FKRP_NTP_transf"/>
</dbReference>
<keyword evidence="4 6" id="KW-0472">Membrane</keyword>
<evidence type="ECO:0000256" key="5">
    <source>
        <dbReference type="SAM" id="MobiDB-lite"/>
    </source>
</evidence>
<accession>A0A9W4TS15</accession>